<protein>
    <submittedName>
        <fullName evidence="7">ABC transporter substrate-binding protein</fullName>
    </submittedName>
</protein>
<keyword evidence="8" id="KW-1185">Reference proteome</keyword>
<proteinExistence type="inferred from homology"/>
<keyword evidence="3" id="KW-0813">Transport</keyword>
<reference evidence="8" key="1">
    <citation type="journal article" date="2019" name="Int. J. Syst. Evol. Microbiol.">
        <title>The Global Catalogue of Microorganisms (GCM) 10K type strain sequencing project: providing services to taxonomists for standard genome sequencing and annotation.</title>
        <authorList>
            <consortium name="The Broad Institute Genomics Platform"/>
            <consortium name="The Broad Institute Genome Sequencing Center for Infectious Disease"/>
            <person name="Wu L."/>
            <person name="Ma J."/>
        </authorList>
    </citation>
    <scope>NUCLEOTIDE SEQUENCE [LARGE SCALE GENOMIC DNA]</scope>
    <source>
        <strain evidence="8">JCM 30742</strain>
    </source>
</reference>
<dbReference type="Gene3D" id="3.40.190.10">
    <property type="entry name" value="Periplasmic binding protein-like II"/>
    <property type="match status" value="1"/>
</dbReference>
<dbReference type="SUPFAM" id="SSF53850">
    <property type="entry name" value="Periplasmic binding protein-like II"/>
    <property type="match status" value="1"/>
</dbReference>
<evidence type="ECO:0000256" key="2">
    <source>
        <dbReference type="ARBA" id="ARBA00005695"/>
    </source>
</evidence>
<dbReference type="Gene3D" id="3.90.76.10">
    <property type="entry name" value="Dipeptide-binding Protein, Domain 1"/>
    <property type="match status" value="1"/>
</dbReference>
<keyword evidence="4 5" id="KW-0732">Signal</keyword>
<comment type="caution">
    <text evidence="7">The sequence shown here is derived from an EMBL/GenBank/DDBJ whole genome shotgun (WGS) entry which is preliminary data.</text>
</comment>
<dbReference type="InterPro" id="IPR000914">
    <property type="entry name" value="SBP_5_dom"/>
</dbReference>
<name>A0ABP7DAI2_9MICC</name>
<feature type="chain" id="PRO_5047083634" evidence="5">
    <location>
        <begin position="29"/>
        <end position="510"/>
    </location>
</feature>
<feature type="domain" description="Solute-binding protein family 5" evidence="6">
    <location>
        <begin position="76"/>
        <end position="411"/>
    </location>
</feature>
<accession>A0ABP7DAI2</accession>
<sequence length="510" mass="54868">MKLKLHKPAALLTAAALLLTGCAGNAGAAGDDESVIKWGVTALNGNWDPIVTGATGATITMTPIYESLITRGEDGKLTPALAESWTYNKAGDAVTFKLREGATFQDGSPVDSEAVKFFIERAKTQENSALKGSYNNIDTVEVVDATTFVVNLKEKDYQLPYLLSNRAGLVTSKVAAEADPAKLNTSLPVGAGPFKVTELIPEDKIVLEKFDGYWDAENIHIDRIEISGGNDASTLVPALQSGVFNFASIGAGQAQQAEDAGLDVINDLNTNWVVTFLSLNLNKEPFNDPAVVEAVRYAIDREELLQKGALGIGETANQPFPSGHITFNEELESEFNYDPEKARTILEEAGYKAGDLKLKLYPFSASQQAYAEIVQQQLGAVGIEVEIVVDPNWSAGYFGKEQAFSLYGYVGRDSHVQALTEHYDEGGVLNLSSPFTSDAFQKALSKIRETPTDSADYEENLQAASAAGYRNGSTIALVATPNLWAKDSSVSDSTEKIEGRLGWKGVTITK</sequence>
<feature type="signal peptide" evidence="5">
    <location>
        <begin position="1"/>
        <end position="28"/>
    </location>
</feature>
<dbReference type="RefSeq" id="WP_345154117.1">
    <property type="nucleotide sequence ID" value="NZ_BAABEO010000034.1"/>
</dbReference>
<dbReference type="PIRSF" id="PIRSF002741">
    <property type="entry name" value="MppA"/>
    <property type="match status" value="1"/>
</dbReference>
<evidence type="ECO:0000313" key="8">
    <source>
        <dbReference type="Proteomes" id="UP001500752"/>
    </source>
</evidence>
<evidence type="ECO:0000259" key="6">
    <source>
        <dbReference type="Pfam" id="PF00496"/>
    </source>
</evidence>
<dbReference type="PANTHER" id="PTHR30290">
    <property type="entry name" value="PERIPLASMIC BINDING COMPONENT OF ABC TRANSPORTER"/>
    <property type="match status" value="1"/>
</dbReference>
<organism evidence="7 8">
    <name type="scientific">Arthrobacter ginkgonis</name>
    <dbReference type="NCBI Taxonomy" id="1630594"/>
    <lineage>
        <taxon>Bacteria</taxon>
        <taxon>Bacillati</taxon>
        <taxon>Actinomycetota</taxon>
        <taxon>Actinomycetes</taxon>
        <taxon>Micrococcales</taxon>
        <taxon>Micrococcaceae</taxon>
        <taxon>Arthrobacter</taxon>
    </lineage>
</organism>
<comment type="subcellular location">
    <subcellularLocation>
        <location evidence="1">Cell envelope</location>
    </subcellularLocation>
</comment>
<dbReference type="PROSITE" id="PS51257">
    <property type="entry name" value="PROKAR_LIPOPROTEIN"/>
    <property type="match status" value="1"/>
</dbReference>
<evidence type="ECO:0000256" key="4">
    <source>
        <dbReference type="ARBA" id="ARBA00022729"/>
    </source>
</evidence>
<evidence type="ECO:0000256" key="3">
    <source>
        <dbReference type="ARBA" id="ARBA00022448"/>
    </source>
</evidence>
<comment type="similarity">
    <text evidence="2">Belongs to the bacterial solute-binding protein 5 family.</text>
</comment>
<evidence type="ECO:0000256" key="1">
    <source>
        <dbReference type="ARBA" id="ARBA00004196"/>
    </source>
</evidence>
<evidence type="ECO:0000256" key="5">
    <source>
        <dbReference type="SAM" id="SignalP"/>
    </source>
</evidence>
<dbReference type="PANTHER" id="PTHR30290:SF10">
    <property type="entry name" value="PERIPLASMIC OLIGOPEPTIDE-BINDING PROTEIN-RELATED"/>
    <property type="match status" value="1"/>
</dbReference>
<dbReference type="Proteomes" id="UP001500752">
    <property type="component" value="Unassembled WGS sequence"/>
</dbReference>
<dbReference type="InterPro" id="IPR039424">
    <property type="entry name" value="SBP_5"/>
</dbReference>
<evidence type="ECO:0000313" key="7">
    <source>
        <dbReference type="EMBL" id="GAA3701812.1"/>
    </source>
</evidence>
<dbReference type="Pfam" id="PF00496">
    <property type="entry name" value="SBP_bac_5"/>
    <property type="match status" value="1"/>
</dbReference>
<gene>
    <name evidence="7" type="ORF">GCM10023081_42800</name>
</gene>
<dbReference type="Gene3D" id="3.10.105.10">
    <property type="entry name" value="Dipeptide-binding Protein, Domain 3"/>
    <property type="match status" value="1"/>
</dbReference>
<dbReference type="EMBL" id="BAABEO010000034">
    <property type="protein sequence ID" value="GAA3701812.1"/>
    <property type="molecule type" value="Genomic_DNA"/>
</dbReference>
<dbReference type="InterPro" id="IPR030678">
    <property type="entry name" value="Peptide/Ni-bd"/>
</dbReference>